<dbReference type="Gene3D" id="1.10.3210.10">
    <property type="entry name" value="Hypothetical protein af1432"/>
    <property type="match status" value="1"/>
</dbReference>
<evidence type="ECO:0000313" key="1">
    <source>
        <dbReference type="EMBL" id="ETJ41732.1"/>
    </source>
</evidence>
<sequence length="81" mass="9221">VNSNLYGLSHVEQAFSAFLVMNSHGLTPKEYKNFLYGKLLDQEQRLLGQKISIILALAEALDESHEQFIRHLSVNLKYTSV</sequence>
<organism evidence="1">
    <name type="scientific">human gut metagenome</name>
    <dbReference type="NCBI Taxonomy" id="408170"/>
    <lineage>
        <taxon>unclassified sequences</taxon>
        <taxon>metagenomes</taxon>
        <taxon>organismal metagenomes</taxon>
    </lineage>
</organism>
<dbReference type="SUPFAM" id="SSF109604">
    <property type="entry name" value="HD-domain/PDEase-like"/>
    <property type="match status" value="1"/>
</dbReference>
<protein>
    <submittedName>
        <fullName evidence="1">Ppx/GppA phosphatase family protein</fullName>
    </submittedName>
</protein>
<reference evidence="1" key="1">
    <citation type="submission" date="2013-12" db="EMBL/GenBank/DDBJ databases">
        <title>A Varibaculum cambriense genome reconstructed from a premature infant gut community with otherwise low bacterial novelty that shifts toward anaerobic metabolism during the third week of life.</title>
        <authorList>
            <person name="Brown C.T."/>
            <person name="Sharon I."/>
            <person name="Thomas B.C."/>
            <person name="Castelle C.J."/>
            <person name="Morowitz M.J."/>
            <person name="Banfield J.F."/>
        </authorList>
    </citation>
    <scope>NUCLEOTIDE SEQUENCE</scope>
</reference>
<feature type="non-terminal residue" evidence="1">
    <location>
        <position position="81"/>
    </location>
</feature>
<feature type="non-terminal residue" evidence="1">
    <location>
        <position position="1"/>
    </location>
</feature>
<accession>W1YGX3</accession>
<proteinExistence type="predicted"/>
<dbReference type="AlphaFoldDB" id="W1YGX3"/>
<comment type="caution">
    <text evidence="1">The sequence shown here is derived from an EMBL/GenBank/DDBJ whole genome shotgun (WGS) entry which is preliminary data.</text>
</comment>
<gene>
    <name evidence="1" type="ORF">Q604_UNBC04338G0001</name>
</gene>
<name>W1YGX3_9ZZZZ</name>
<dbReference type="EMBL" id="AZMM01004338">
    <property type="protein sequence ID" value="ETJ41732.1"/>
    <property type="molecule type" value="Genomic_DNA"/>
</dbReference>